<evidence type="ECO:0008006" key="3">
    <source>
        <dbReference type="Google" id="ProtNLM"/>
    </source>
</evidence>
<proteinExistence type="predicted"/>
<evidence type="ECO:0000313" key="2">
    <source>
        <dbReference type="Proteomes" id="UP000297609"/>
    </source>
</evidence>
<sequence length="191" mass="22293">MKSKIIYYIALYSVITFVSCKEKDWREDPKFQNQELESKLLESQKLITSKKKEKYILNRGFSNKEEAIKKFLSEIKNNKVPINSFVSWEEQLELIFPNTYGLGTALDHTPLNEYQVLLSEREKIAINSVEQLLTNGYKIEKFIWESPKRFNQILGYKPKVIISTPKGQFEITQIKMVYDIDGKFIVGVLGP</sequence>
<dbReference type="Proteomes" id="UP000297609">
    <property type="component" value="Unassembled WGS sequence"/>
</dbReference>
<keyword evidence="2" id="KW-1185">Reference proteome</keyword>
<reference evidence="1" key="1">
    <citation type="journal article" date="2019" name="PLoS Negl. Trop. Dis.">
        <title>Revisiting the worldwide diversity of Leptospira species in the environment.</title>
        <authorList>
            <person name="Vincent A.T."/>
            <person name="Schiettekatte O."/>
            <person name="Bourhy P."/>
            <person name="Veyrier F.J."/>
            <person name="Picardeau M."/>
        </authorList>
    </citation>
    <scope>NUCLEOTIDE SEQUENCE [LARGE SCALE GENOMIC DNA]</scope>
    <source>
        <strain evidence="1">201702454</strain>
    </source>
</reference>
<dbReference type="AlphaFoldDB" id="A0A4R9JQX9"/>
<name>A0A4R9JQX9_9LEPT</name>
<dbReference type="RefSeq" id="WP_135620243.1">
    <property type="nucleotide sequence ID" value="NZ_RQGG01000036.1"/>
</dbReference>
<dbReference type="PROSITE" id="PS51257">
    <property type="entry name" value="PROKAR_LIPOPROTEIN"/>
    <property type="match status" value="1"/>
</dbReference>
<comment type="caution">
    <text evidence="1">The sequence shown here is derived from an EMBL/GenBank/DDBJ whole genome shotgun (WGS) entry which is preliminary data.</text>
</comment>
<dbReference type="EMBL" id="RQGG01000036">
    <property type="protein sequence ID" value="TGL50470.1"/>
    <property type="molecule type" value="Genomic_DNA"/>
</dbReference>
<dbReference type="OrthoDB" id="341182at2"/>
<evidence type="ECO:0000313" key="1">
    <source>
        <dbReference type="EMBL" id="TGL50470.1"/>
    </source>
</evidence>
<accession>A0A4R9JQX9</accession>
<gene>
    <name evidence="1" type="ORF">EHQ59_13910</name>
</gene>
<protein>
    <recommendedName>
        <fullName evidence="3">Lipoprotein</fullName>
    </recommendedName>
</protein>
<organism evidence="1 2">
    <name type="scientific">Leptospira kemamanensis</name>
    <dbReference type="NCBI Taxonomy" id="2484942"/>
    <lineage>
        <taxon>Bacteria</taxon>
        <taxon>Pseudomonadati</taxon>
        <taxon>Spirochaetota</taxon>
        <taxon>Spirochaetia</taxon>
        <taxon>Leptospirales</taxon>
        <taxon>Leptospiraceae</taxon>
        <taxon>Leptospira</taxon>
    </lineage>
</organism>